<evidence type="ECO:0000256" key="1">
    <source>
        <dbReference type="ARBA" id="ARBA00005788"/>
    </source>
</evidence>
<dbReference type="InterPro" id="IPR013902">
    <property type="entry name" value="Mug135-like_C"/>
</dbReference>
<evidence type="ECO:0000313" key="3">
    <source>
        <dbReference type="EMBL" id="THH28772.1"/>
    </source>
</evidence>
<gene>
    <name evidence="3" type="ORF">EUX98_g5412</name>
</gene>
<accession>A0A4S4MRM1</accession>
<protein>
    <recommendedName>
        <fullName evidence="2">Mug135-like C-terminal domain-containing protein</fullName>
    </recommendedName>
</protein>
<dbReference type="AlphaFoldDB" id="A0A4S4MRM1"/>
<evidence type="ECO:0000313" key="4">
    <source>
        <dbReference type="Proteomes" id="UP000308730"/>
    </source>
</evidence>
<dbReference type="Pfam" id="PF08593">
    <property type="entry name" value="Mug135_C"/>
    <property type="match status" value="1"/>
</dbReference>
<dbReference type="SUPFAM" id="SSF58113">
    <property type="entry name" value="Apolipoprotein A-I"/>
    <property type="match status" value="1"/>
</dbReference>
<keyword evidence="4" id="KW-1185">Reference proteome</keyword>
<proteinExistence type="inferred from homology"/>
<sequence>MVFMPPKVPGIPDIAAPQDPCHADDVLEACRLTVSTMGACIGVRGGPVTSEHLKQSLVYTRDLLNASHPPAIDVNEGLRALFAEFRKELKADMKTMEDSLKADMKTMEDSLKADIETLKGKVDTVETTLKAEVRDAETRIKERIDTVDGHLTAVRIAAAKTHNKLQDRGTDHNQYVPVPNSLGKEPPAGYPRLNTVAAIKGLDKRDTRKYHKFYYPDVFVPAALDAEILKELHDDLIEAVGGNS</sequence>
<reference evidence="3 4" key="1">
    <citation type="submission" date="2019-02" db="EMBL/GenBank/DDBJ databases">
        <title>Genome sequencing of the rare red list fungi Antrodiella citrinella (Flaviporus citrinellus).</title>
        <authorList>
            <person name="Buettner E."/>
            <person name="Kellner H."/>
        </authorList>
    </citation>
    <scope>NUCLEOTIDE SEQUENCE [LARGE SCALE GENOMIC DNA]</scope>
    <source>
        <strain evidence="3 4">DSM 108506</strain>
    </source>
</reference>
<feature type="domain" description="Mug135-like C-terminal" evidence="2">
    <location>
        <begin position="162"/>
        <end position="240"/>
    </location>
</feature>
<evidence type="ECO:0000259" key="2">
    <source>
        <dbReference type="Pfam" id="PF08593"/>
    </source>
</evidence>
<dbReference type="Proteomes" id="UP000308730">
    <property type="component" value="Unassembled WGS sequence"/>
</dbReference>
<organism evidence="3 4">
    <name type="scientific">Antrodiella citrinella</name>
    <dbReference type="NCBI Taxonomy" id="2447956"/>
    <lineage>
        <taxon>Eukaryota</taxon>
        <taxon>Fungi</taxon>
        <taxon>Dikarya</taxon>
        <taxon>Basidiomycota</taxon>
        <taxon>Agaricomycotina</taxon>
        <taxon>Agaricomycetes</taxon>
        <taxon>Polyporales</taxon>
        <taxon>Steccherinaceae</taxon>
        <taxon>Antrodiella</taxon>
    </lineage>
</organism>
<comment type="caution">
    <text evidence="3">The sequence shown here is derived from an EMBL/GenBank/DDBJ whole genome shotgun (WGS) entry which is preliminary data.</text>
</comment>
<dbReference type="Gene3D" id="1.20.120.20">
    <property type="entry name" value="Apolipoprotein"/>
    <property type="match status" value="1"/>
</dbReference>
<name>A0A4S4MRM1_9APHY</name>
<comment type="similarity">
    <text evidence="1">Belongs to the UPF0612 family.</text>
</comment>
<dbReference type="EMBL" id="SGPM01000158">
    <property type="protein sequence ID" value="THH28772.1"/>
    <property type="molecule type" value="Genomic_DNA"/>
</dbReference>